<organism evidence="1 2">
    <name type="scientific">Amycolatopsis speibonae</name>
    <dbReference type="NCBI Taxonomy" id="1450224"/>
    <lineage>
        <taxon>Bacteria</taxon>
        <taxon>Bacillati</taxon>
        <taxon>Actinomycetota</taxon>
        <taxon>Actinomycetes</taxon>
        <taxon>Pseudonocardiales</taxon>
        <taxon>Pseudonocardiaceae</taxon>
        <taxon>Amycolatopsis</taxon>
    </lineage>
</organism>
<protein>
    <submittedName>
        <fullName evidence="1">Uncharacterized protein</fullName>
    </submittedName>
</protein>
<dbReference type="EMBL" id="JBHRWK010000160">
    <property type="protein sequence ID" value="MFC3456348.1"/>
    <property type="molecule type" value="Genomic_DNA"/>
</dbReference>
<sequence>MKKLTEDGPVVEAVFEVSHQDLPAKSQRVYRLLSLHPGDRFCADAARALLDPGAKPSWIRWSWRIC</sequence>
<evidence type="ECO:0000313" key="1">
    <source>
        <dbReference type="EMBL" id="MFC3456348.1"/>
    </source>
</evidence>
<dbReference type="Proteomes" id="UP001595645">
    <property type="component" value="Unassembled WGS sequence"/>
</dbReference>
<accession>A0ABV7PE58</accession>
<reference evidence="2" key="1">
    <citation type="journal article" date="2019" name="Int. J. Syst. Evol. Microbiol.">
        <title>The Global Catalogue of Microorganisms (GCM) 10K type strain sequencing project: providing services to taxonomists for standard genome sequencing and annotation.</title>
        <authorList>
            <consortium name="The Broad Institute Genomics Platform"/>
            <consortium name="The Broad Institute Genome Sequencing Center for Infectious Disease"/>
            <person name="Wu L."/>
            <person name="Ma J."/>
        </authorList>
    </citation>
    <scope>NUCLEOTIDE SEQUENCE [LARGE SCALE GENOMIC DNA]</scope>
    <source>
        <strain evidence="2">CGMCC 4.7676</strain>
    </source>
</reference>
<comment type="caution">
    <text evidence="1">The sequence shown here is derived from an EMBL/GenBank/DDBJ whole genome shotgun (WGS) entry which is preliminary data.</text>
</comment>
<dbReference type="RefSeq" id="WP_378247614.1">
    <property type="nucleotide sequence ID" value="NZ_JBHRWK010000160.1"/>
</dbReference>
<gene>
    <name evidence="1" type="ORF">ACFOSH_43610</name>
</gene>
<keyword evidence="2" id="KW-1185">Reference proteome</keyword>
<name>A0ABV7PE58_9PSEU</name>
<proteinExistence type="predicted"/>
<evidence type="ECO:0000313" key="2">
    <source>
        <dbReference type="Proteomes" id="UP001595645"/>
    </source>
</evidence>